<reference evidence="2" key="1">
    <citation type="submission" date="2016-01" db="EMBL/GenBank/DDBJ databases">
        <authorList>
            <person name="Peeters C."/>
        </authorList>
    </citation>
    <scope>NUCLEOTIDE SEQUENCE</scope>
    <source>
        <strain evidence="2">LMG 29321</strain>
    </source>
</reference>
<dbReference type="EMBL" id="FCOX02000025">
    <property type="protein sequence ID" value="SAK86914.1"/>
    <property type="molecule type" value="Genomic_DNA"/>
</dbReference>
<evidence type="ECO:0008006" key="4">
    <source>
        <dbReference type="Google" id="ProtNLM"/>
    </source>
</evidence>
<dbReference type="AlphaFoldDB" id="A0A158CX29"/>
<accession>A0A158CX29</accession>
<evidence type="ECO:0000313" key="2">
    <source>
        <dbReference type="EMBL" id="SAK86914.1"/>
    </source>
</evidence>
<proteinExistence type="predicted"/>
<comment type="caution">
    <text evidence="2">The sequence shown here is derived from an EMBL/GenBank/DDBJ whole genome shotgun (WGS) entry which is preliminary data.</text>
</comment>
<organism evidence="2 3">
    <name type="scientific">Caballeronia calidae</name>
    <dbReference type="NCBI Taxonomy" id="1777139"/>
    <lineage>
        <taxon>Bacteria</taxon>
        <taxon>Pseudomonadati</taxon>
        <taxon>Pseudomonadota</taxon>
        <taxon>Betaproteobacteria</taxon>
        <taxon>Burkholderiales</taxon>
        <taxon>Burkholderiaceae</taxon>
        <taxon>Caballeronia</taxon>
    </lineage>
</organism>
<keyword evidence="1" id="KW-0732">Signal</keyword>
<gene>
    <name evidence="2" type="ORF">AWB78_04485</name>
</gene>
<dbReference type="Proteomes" id="UP000071859">
    <property type="component" value="Unassembled WGS sequence"/>
</dbReference>
<protein>
    <recommendedName>
        <fullName evidence="4">Lipoprotein</fullName>
    </recommendedName>
</protein>
<feature type="chain" id="PRO_5007623533" description="Lipoprotein" evidence="1">
    <location>
        <begin position="20"/>
        <end position="179"/>
    </location>
</feature>
<evidence type="ECO:0000256" key="1">
    <source>
        <dbReference type="SAM" id="SignalP"/>
    </source>
</evidence>
<sequence length="179" mass="19067">MKRCLIGALFAFYAMTCLADDSAHHERYRPVRVFDANGQVIGDLTIFAAQNGVALTAGDATAVIPIVRVQDATFHFSATDFKWLATLYISFASADCSGDPILDGSAGPRLAIAVRRGNDVTVYFAAEGVTQSFTARSALDPSAANGCRPYSAAFTVPGFKVGASLVISREHPEPLRIGY</sequence>
<feature type="signal peptide" evidence="1">
    <location>
        <begin position="1"/>
        <end position="19"/>
    </location>
</feature>
<name>A0A158CX29_9BURK</name>
<dbReference type="OrthoDB" id="9130074at2"/>
<keyword evidence="3" id="KW-1185">Reference proteome</keyword>
<dbReference type="RefSeq" id="WP_062608071.1">
    <property type="nucleotide sequence ID" value="NZ_FCOX02000025.1"/>
</dbReference>
<evidence type="ECO:0000313" key="3">
    <source>
        <dbReference type="Proteomes" id="UP000071859"/>
    </source>
</evidence>